<sequence length="484" mass="56192">MGKLDVQVMRYLSKEDFRVLTAIEMGMKNHELVPMTLLAQIANLHHGGLHKLLKDLCKHRLLSYEAGKRYEGYRLTNTGYDYLALKSLTSRDVINCFGNQIGVGKESNIYVVSKNNETYYCLKLHRLGRTCFRNIKNKRDYHGRRRHMSWLYMSRVSAAREFEYMKALHDRGFPVPKPYDFNRHCVIMELIDGVPLCNVRDVEDVEKLYDELMNLIVKLARHGVIHGDFNEFNIMLATDDKPIVIDFPQMISTDHRDAEMYFARDVNCVREFFRRRFGYESEMYPEFTDIVKQRDGTKQYAKVKLHSPIFSDDEDEQSDDTHSNDEDAEANSEDKKMAHDIDEQFVDSLNEKLLELGVSNDLGSVEPKIKSSQSNQDSLVIGKVKGTCDESHSNASDDDNLEFHDASNDFDHDSSNESEQKSNVGPVKTSHQESLAEIRRKVRSEILKKQRKEQTRRNLKKATVIGKHRRENKAIARENTFGWF</sequence>
<proteinExistence type="predicted"/>
<reference evidence="1" key="1">
    <citation type="submission" date="2023-04" db="EMBL/GenBank/DDBJ databases">
        <title>A chromosome-level genome assembly of the parasitoid wasp Eretmocerus hayati.</title>
        <authorList>
            <person name="Zhong Y."/>
            <person name="Liu S."/>
            <person name="Liu Y."/>
        </authorList>
    </citation>
    <scope>NUCLEOTIDE SEQUENCE</scope>
    <source>
        <strain evidence="1">ZJU_SS_LIU_2023</strain>
    </source>
</reference>
<organism evidence="1 2">
    <name type="scientific">Eretmocerus hayati</name>
    <dbReference type="NCBI Taxonomy" id="131215"/>
    <lineage>
        <taxon>Eukaryota</taxon>
        <taxon>Metazoa</taxon>
        <taxon>Ecdysozoa</taxon>
        <taxon>Arthropoda</taxon>
        <taxon>Hexapoda</taxon>
        <taxon>Insecta</taxon>
        <taxon>Pterygota</taxon>
        <taxon>Neoptera</taxon>
        <taxon>Endopterygota</taxon>
        <taxon>Hymenoptera</taxon>
        <taxon>Apocrita</taxon>
        <taxon>Proctotrupomorpha</taxon>
        <taxon>Chalcidoidea</taxon>
        <taxon>Aphelinidae</taxon>
        <taxon>Aphelininae</taxon>
        <taxon>Eretmocerus</taxon>
    </lineage>
</organism>
<keyword evidence="2" id="KW-1185">Reference proteome</keyword>
<comment type="caution">
    <text evidence="1">The sequence shown here is derived from an EMBL/GenBank/DDBJ whole genome shotgun (WGS) entry which is preliminary data.</text>
</comment>
<evidence type="ECO:0000313" key="1">
    <source>
        <dbReference type="EMBL" id="KAJ8672713.1"/>
    </source>
</evidence>
<name>A0ACC2NNG0_9HYME</name>
<gene>
    <name evidence="1" type="ORF">QAD02_003973</name>
</gene>
<dbReference type="EMBL" id="CM056743">
    <property type="protein sequence ID" value="KAJ8672713.1"/>
    <property type="molecule type" value="Genomic_DNA"/>
</dbReference>
<dbReference type="Proteomes" id="UP001239111">
    <property type="component" value="Chromosome 3"/>
</dbReference>
<evidence type="ECO:0000313" key="2">
    <source>
        <dbReference type="Proteomes" id="UP001239111"/>
    </source>
</evidence>
<protein>
    <submittedName>
        <fullName evidence="1">Uncharacterized protein</fullName>
    </submittedName>
</protein>
<accession>A0ACC2NNG0</accession>